<comment type="caution">
    <text evidence="6">The sequence shown here is derived from an EMBL/GenBank/DDBJ whole genome shotgun (WGS) entry which is preliminary data.</text>
</comment>
<evidence type="ECO:0000313" key="6">
    <source>
        <dbReference type="EMBL" id="ORY09297.1"/>
    </source>
</evidence>
<keyword evidence="3 5" id="KW-1133">Transmembrane helix</keyword>
<evidence type="ECO:0000256" key="2">
    <source>
        <dbReference type="ARBA" id="ARBA00022692"/>
    </source>
</evidence>
<keyword evidence="2 5" id="KW-0812">Transmembrane</keyword>
<dbReference type="PANTHER" id="PTHR10989:SF16">
    <property type="entry name" value="AT02829P-RELATED"/>
    <property type="match status" value="1"/>
</dbReference>
<name>A0A1Y1ZH20_9PLEO</name>
<sequence>MSASKMVEKLSRRHPLQRLESPSKGFSGVVHVFGLLIFYSDFKYLRDHPNFINDSYGWHLQYLTIIGLALSTLCFLSGLASDITSSPTLFLLKNYLSLLAAPLEILISLLYWTLLSISPSLVIPTTLPPLPLLNDLSFHLLPSLLLTLDTLLLSPPWPTAPMNPAAPVITLVTSSVLSFAYWIWIEVCYAHNGFYPYPIFGLLDTWQRVGLFAFSGGMMCLVGAGLRAAYRLVNGMEGVGEMDAEKKRE</sequence>
<feature type="transmembrane region" description="Helical" evidence="5">
    <location>
        <begin position="136"/>
        <end position="153"/>
    </location>
</feature>
<dbReference type="Pfam" id="PF04750">
    <property type="entry name" value="Far-17a_AIG1"/>
    <property type="match status" value="1"/>
</dbReference>
<dbReference type="GO" id="GO:0016020">
    <property type="term" value="C:membrane"/>
    <property type="evidence" value="ECO:0007669"/>
    <property type="project" value="InterPro"/>
</dbReference>
<feature type="transmembrane region" description="Helical" evidence="5">
    <location>
        <begin position="60"/>
        <end position="83"/>
    </location>
</feature>
<feature type="transmembrane region" description="Helical" evidence="5">
    <location>
        <begin position="21"/>
        <end position="40"/>
    </location>
</feature>
<feature type="transmembrane region" description="Helical" evidence="5">
    <location>
        <begin position="165"/>
        <end position="185"/>
    </location>
</feature>
<keyword evidence="7" id="KW-1185">Reference proteome</keyword>
<organism evidence="6 7">
    <name type="scientific">Clohesyomyces aquaticus</name>
    <dbReference type="NCBI Taxonomy" id="1231657"/>
    <lineage>
        <taxon>Eukaryota</taxon>
        <taxon>Fungi</taxon>
        <taxon>Dikarya</taxon>
        <taxon>Ascomycota</taxon>
        <taxon>Pezizomycotina</taxon>
        <taxon>Dothideomycetes</taxon>
        <taxon>Pleosporomycetidae</taxon>
        <taxon>Pleosporales</taxon>
        <taxon>Lindgomycetaceae</taxon>
        <taxon>Clohesyomyces</taxon>
    </lineage>
</organism>
<evidence type="ECO:0000256" key="3">
    <source>
        <dbReference type="ARBA" id="ARBA00022989"/>
    </source>
</evidence>
<reference evidence="6 7" key="1">
    <citation type="submission" date="2016-07" db="EMBL/GenBank/DDBJ databases">
        <title>Pervasive Adenine N6-methylation of Active Genes in Fungi.</title>
        <authorList>
            <consortium name="DOE Joint Genome Institute"/>
            <person name="Mondo S.J."/>
            <person name="Dannebaum R.O."/>
            <person name="Kuo R.C."/>
            <person name="Labutti K."/>
            <person name="Haridas S."/>
            <person name="Kuo A."/>
            <person name="Salamov A."/>
            <person name="Ahrendt S.R."/>
            <person name="Lipzen A."/>
            <person name="Sullivan W."/>
            <person name="Andreopoulos W.B."/>
            <person name="Clum A."/>
            <person name="Lindquist E."/>
            <person name="Daum C."/>
            <person name="Ramamoorthy G.K."/>
            <person name="Gryganskyi A."/>
            <person name="Culley D."/>
            <person name="Magnuson J.K."/>
            <person name="James T.Y."/>
            <person name="O'Malley M.A."/>
            <person name="Stajich J.E."/>
            <person name="Spatafora J.W."/>
            <person name="Visel A."/>
            <person name="Grigoriev I.V."/>
        </authorList>
    </citation>
    <scope>NUCLEOTIDE SEQUENCE [LARGE SCALE GENOMIC DNA]</scope>
    <source>
        <strain evidence="6 7">CBS 115471</strain>
    </source>
</reference>
<dbReference type="OrthoDB" id="1898221at2759"/>
<evidence type="ECO:0000256" key="1">
    <source>
        <dbReference type="ARBA" id="ARBA00004127"/>
    </source>
</evidence>
<keyword evidence="4 5" id="KW-0472">Membrane</keyword>
<feature type="transmembrane region" description="Helical" evidence="5">
    <location>
        <begin position="95"/>
        <end position="116"/>
    </location>
</feature>
<dbReference type="EMBL" id="MCFA01000088">
    <property type="protein sequence ID" value="ORY09297.1"/>
    <property type="molecule type" value="Genomic_DNA"/>
</dbReference>
<proteinExistence type="predicted"/>
<evidence type="ECO:0000313" key="7">
    <source>
        <dbReference type="Proteomes" id="UP000193144"/>
    </source>
</evidence>
<dbReference type="AlphaFoldDB" id="A0A1Y1ZH20"/>
<dbReference type="InterPro" id="IPR006838">
    <property type="entry name" value="ADTRP_AIG1"/>
</dbReference>
<feature type="transmembrane region" description="Helical" evidence="5">
    <location>
        <begin position="205"/>
        <end position="226"/>
    </location>
</feature>
<protein>
    <submittedName>
        <fullName evidence="6">FAR-17a/AIG1-like protein</fullName>
    </submittedName>
</protein>
<evidence type="ECO:0000256" key="5">
    <source>
        <dbReference type="SAM" id="Phobius"/>
    </source>
</evidence>
<comment type="subcellular location">
    <subcellularLocation>
        <location evidence="1">Endomembrane system</location>
        <topology evidence="1">Multi-pass membrane protein</topology>
    </subcellularLocation>
</comment>
<dbReference type="STRING" id="1231657.A0A1Y1ZH20"/>
<dbReference type="Proteomes" id="UP000193144">
    <property type="component" value="Unassembled WGS sequence"/>
</dbReference>
<evidence type="ECO:0000256" key="4">
    <source>
        <dbReference type="ARBA" id="ARBA00023136"/>
    </source>
</evidence>
<dbReference type="PANTHER" id="PTHR10989">
    <property type="entry name" value="ANDROGEN-INDUCED PROTEIN 1-RELATED"/>
    <property type="match status" value="1"/>
</dbReference>
<gene>
    <name evidence="6" type="ORF">BCR34DRAFT_541076</name>
</gene>
<accession>A0A1Y1ZH20</accession>
<dbReference type="GO" id="GO:0012505">
    <property type="term" value="C:endomembrane system"/>
    <property type="evidence" value="ECO:0007669"/>
    <property type="project" value="UniProtKB-SubCell"/>
</dbReference>